<dbReference type="InterPro" id="IPR051321">
    <property type="entry name" value="PHA/PHB_synthase"/>
</dbReference>
<dbReference type="Gene3D" id="3.40.50.1820">
    <property type="entry name" value="alpha/beta hydrolase"/>
    <property type="match status" value="1"/>
</dbReference>
<comment type="caution">
    <text evidence="2">The sequence shown here is derived from an EMBL/GenBank/DDBJ whole genome shotgun (WGS) entry which is preliminary data.</text>
</comment>
<feature type="non-terminal residue" evidence="2">
    <location>
        <position position="1"/>
    </location>
</feature>
<gene>
    <name evidence="2" type="ORF">ENJ42_04750</name>
</gene>
<dbReference type="EMBL" id="DRMJ01000238">
    <property type="protein sequence ID" value="HHL42906.1"/>
    <property type="molecule type" value="Genomic_DNA"/>
</dbReference>
<dbReference type="InterPro" id="IPR000073">
    <property type="entry name" value="AB_hydrolase_1"/>
</dbReference>
<accession>A0A7C5R438</accession>
<name>A0A7C5R438_9PROT</name>
<sequence>YVQSLIEATDAIMKITKSKKINVSGACSGGATLSLFLSELAARGDDRVNSYTLMVCVLDPKKSDSEMGLFVSDAAIEAARKTSRRKGILAGEDLAKVFAWMRPNDLIWNYVVNNYLLGDDPPAFDILYWNSDTTNLPAQLHSDYLDMFTDKRFVPGSGVEFMGHEVDLSKVKIDGFMLSGVTDHITPWRATYRNTQLFGGKIDFVLASAGHIQSLLSPPGNPKAKFFTNKKIEDTSEEWLQGAKENAGSWWPYWDNWLKPHSGALKKPPRTMGNKAHPPLSKAPGEYVFT</sequence>
<evidence type="ECO:0000259" key="1">
    <source>
        <dbReference type="Pfam" id="PF00561"/>
    </source>
</evidence>
<dbReference type="Proteomes" id="UP000885830">
    <property type="component" value="Unassembled WGS sequence"/>
</dbReference>
<evidence type="ECO:0000313" key="2">
    <source>
        <dbReference type="EMBL" id="HHL42906.1"/>
    </source>
</evidence>
<dbReference type="InterPro" id="IPR029058">
    <property type="entry name" value="AB_hydrolase_fold"/>
</dbReference>
<dbReference type="PANTHER" id="PTHR36837">
    <property type="entry name" value="POLY(3-HYDROXYALKANOATE) POLYMERASE SUBUNIT PHAC"/>
    <property type="match status" value="1"/>
</dbReference>
<dbReference type="GO" id="GO:0016787">
    <property type="term" value="F:hydrolase activity"/>
    <property type="evidence" value="ECO:0007669"/>
    <property type="project" value="UniProtKB-KW"/>
</dbReference>
<dbReference type="SUPFAM" id="SSF53474">
    <property type="entry name" value="alpha/beta-Hydrolases"/>
    <property type="match status" value="1"/>
</dbReference>
<feature type="domain" description="AB hydrolase-1" evidence="1">
    <location>
        <begin position="5"/>
        <end position="215"/>
    </location>
</feature>
<reference evidence="2" key="1">
    <citation type="journal article" date="2020" name="mSystems">
        <title>Genome- and Community-Level Interaction Insights into Carbon Utilization and Element Cycling Functions of Hydrothermarchaeota in Hydrothermal Sediment.</title>
        <authorList>
            <person name="Zhou Z."/>
            <person name="Liu Y."/>
            <person name="Xu W."/>
            <person name="Pan J."/>
            <person name="Luo Z.H."/>
            <person name="Li M."/>
        </authorList>
    </citation>
    <scope>NUCLEOTIDE SEQUENCE [LARGE SCALE GENOMIC DNA]</scope>
    <source>
        <strain evidence="2">HyVt-485</strain>
    </source>
</reference>
<proteinExistence type="predicted"/>
<organism evidence="2">
    <name type="scientific">Hellea balneolensis</name>
    <dbReference type="NCBI Taxonomy" id="287478"/>
    <lineage>
        <taxon>Bacteria</taxon>
        <taxon>Pseudomonadati</taxon>
        <taxon>Pseudomonadota</taxon>
        <taxon>Alphaproteobacteria</taxon>
        <taxon>Maricaulales</taxon>
        <taxon>Robiginitomaculaceae</taxon>
        <taxon>Hellea</taxon>
    </lineage>
</organism>
<protein>
    <submittedName>
        <fullName evidence="2">Alpha/beta fold hydrolase</fullName>
    </submittedName>
</protein>
<dbReference type="AlphaFoldDB" id="A0A7C5R438"/>
<dbReference type="Pfam" id="PF00561">
    <property type="entry name" value="Abhydrolase_1"/>
    <property type="match status" value="1"/>
</dbReference>
<keyword evidence="2" id="KW-0378">Hydrolase</keyword>
<dbReference type="PANTHER" id="PTHR36837:SF5">
    <property type="entry name" value="POLY-3-HYDROXYBUTYRATE SYNTHASE"/>
    <property type="match status" value="1"/>
</dbReference>